<evidence type="ECO:0000313" key="2">
    <source>
        <dbReference type="Proteomes" id="UP000280346"/>
    </source>
</evidence>
<reference evidence="1 2" key="1">
    <citation type="submission" date="2018-12" db="EMBL/GenBank/DDBJ databases">
        <authorList>
            <person name="Yang Y."/>
        </authorList>
    </citation>
    <scope>NUCLEOTIDE SEQUENCE [LARGE SCALE GENOMIC DNA]</scope>
    <source>
        <strain evidence="1 2">GSF71</strain>
    </source>
</reference>
<sequence>MPGLAPEERDEFRLTPQLAYAELVETGWLREQRDGWSIHVDMDVDVAQLLGGLCALARPRSETFGGTVLSVVGTLDKATEDGAGNAQGVAEAAQRAREFARYARGVVGSLAEIEQTLLEQATLNGLVRTFFDEFVKRIVISDYRKLTSVRNHPYRHRYRILELVDRIGSDAELCATIADNLVAQGVADSVQDAQAKLDEDLRDIRLSMEAIETFRARIDRTKANIERRFENTLRYMDSLETGRAERFATGLAALARSVPHLGNDEPVVFETALFDTPSHIGGERLARPERPRPPVHKRRYAQPALDPLQQAFERAKLTFDRRMQLTRTQFVAYVRRKIEEAEACGQDEVSARDIPPKDIEEFLVFSALRALPIARIPLPDGFEIEHRDGLVENDWLIARDFVLRRSFPTVRAED</sequence>
<organism evidence="1 2">
    <name type="scientific">Azospirillum doebereinerae</name>
    <dbReference type="NCBI Taxonomy" id="92933"/>
    <lineage>
        <taxon>Bacteria</taxon>
        <taxon>Pseudomonadati</taxon>
        <taxon>Pseudomonadota</taxon>
        <taxon>Alphaproteobacteria</taxon>
        <taxon>Rhodospirillales</taxon>
        <taxon>Azospirillaceae</taxon>
        <taxon>Azospirillum</taxon>
    </lineage>
</organism>
<dbReference type="AlphaFoldDB" id="A0A3S0V025"/>
<accession>A0A3S0V025</accession>
<keyword evidence="2" id="KW-1185">Reference proteome</keyword>
<evidence type="ECO:0000313" key="1">
    <source>
        <dbReference type="EMBL" id="RUQ68089.1"/>
    </source>
</evidence>
<name>A0A3S0V025_9PROT</name>
<comment type="caution">
    <text evidence="1">The sequence shown here is derived from an EMBL/GenBank/DDBJ whole genome shotgun (WGS) entry which is preliminary data.</text>
</comment>
<dbReference type="Proteomes" id="UP000280346">
    <property type="component" value="Unassembled WGS sequence"/>
</dbReference>
<dbReference type="Pfam" id="PF18982">
    <property type="entry name" value="JetA"/>
    <property type="match status" value="1"/>
</dbReference>
<protein>
    <submittedName>
        <fullName evidence="1">Uncharacterized protein</fullName>
    </submittedName>
</protein>
<dbReference type="InterPro" id="IPR043773">
    <property type="entry name" value="JetA"/>
</dbReference>
<gene>
    <name evidence="1" type="ORF">EJ913_18405</name>
</gene>
<proteinExistence type="predicted"/>
<dbReference type="EMBL" id="RZIJ01000015">
    <property type="protein sequence ID" value="RUQ68089.1"/>
    <property type="molecule type" value="Genomic_DNA"/>
</dbReference>